<dbReference type="NCBIfam" id="TIGR02464">
    <property type="entry name" value="ribofla_fusion"/>
    <property type="match status" value="1"/>
</dbReference>
<protein>
    <recommendedName>
        <fullName evidence="3">NADAR domain-containing protein</fullName>
    </recommendedName>
</protein>
<dbReference type="Gene3D" id="1.10.357.40">
    <property type="entry name" value="YbiA-like"/>
    <property type="match status" value="1"/>
</dbReference>
<dbReference type="CDD" id="cd15457">
    <property type="entry name" value="NADAR"/>
    <property type="match status" value="1"/>
</dbReference>
<accession>A2A0A7</accession>
<dbReference type="InterPro" id="IPR012816">
    <property type="entry name" value="NADAR"/>
</dbReference>
<gene>
    <name evidence="4" type="ORF">M23134_00353</name>
</gene>
<dbReference type="RefSeq" id="WP_002705915.1">
    <property type="nucleotide sequence ID" value="NZ_AAWS01000096.1"/>
</dbReference>
<sequence length="166" mass="19071">MENQEQFTFFWETRSPLSQWHPSDFTVDGVAFNCAEQYMMYQKAKLFEDEQIAAQILRTKKPRDQKALGRKVRNFDATTWNNHCKKIVYDANYAKFTQNETLKASLLATTGTTLVEASPYDKIWGIGLAVDHPDVQDKSKWQGTNWLGEVLTQLRDDLISGASPMN</sequence>
<comment type="caution">
    <text evidence="4">The sequence shown here is derived from an EMBL/GenBank/DDBJ whole genome shotgun (WGS) entry which is preliminary data.</text>
</comment>
<evidence type="ECO:0000256" key="2">
    <source>
        <dbReference type="ARBA" id="ARBA00000751"/>
    </source>
</evidence>
<proteinExistence type="predicted"/>
<dbReference type="OrthoDB" id="67297at2"/>
<dbReference type="Pfam" id="PF08719">
    <property type="entry name" value="NADAR"/>
    <property type="match status" value="1"/>
</dbReference>
<evidence type="ECO:0000313" key="5">
    <source>
        <dbReference type="Proteomes" id="UP000004095"/>
    </source>
</evidence>
<evidence type="ECO:0000313" key="4">
    <source>
        <dbReference type="EMBL" id="EAY23923.1"/>
    </source>
</evidence>
<dbReference type="EMBL" id="AAWS01000096">
    <property type="protein sequence ID" value="EAY23923.1"/>
    <property type="molecule type" value="Genomic_DNA"/>
</dbReference>
<dbReference type="InterPro" id="IPR037238">
    <property type="entry name" value="YbiA-like_sf"/>
</dbReference>
<comment type="catalytic activity">
    <reaction evidence="2">
        <text>2,5-diamino-6-hydroxy-4-(5-phosphoribosylamino)-pyrimidine + H2O = 2,5,6-triamino-4-hydroxypyrimidine + D-ribose 5-phosphate</text>
        <dbReference type="Rhea" id="RHEA:23436"/>
        <dbReference type="ChEBI" id="CHEBI:15377"/>
        <dbReference type="ChEBI" id="CHEBI:58614"/>
        <dbReference type="ChEBI" id="CHEBI:78346"/>
        <dbReference type="ChEBI" id="CHEBI:137796"/>
    </reaction>
</comment>
<name>A2A0A7_MICM2</name>
<dbReference type="eggNOG" id="COG3236">
    <property type="taxonomic scope" value="Bacteria"/>
</dbReference>
<keyword evidence="5" id="KW-1185">Reference proteome</keyword>
<evidence type="ECO:0000259" key="3">
    <source>
        <dbReference type="Pfam" id="PF08719"/>
    </source>
</evidence>
<dbReference type="SUPFAM" id="SSF143990">
    <property type="entry name" value="YbiA-like"/>
    <property type="match status" value="1"/>
</dbReference>
<evidence type="ECO:0000256" key="1">
    <source>
        <dbReference type="ARBA" id="ARBA00000022"/>
    </source>
</evidence>
<organism evidence="4 5">
    <name type="scientific">Microscilla marina ATCC 23134</name>
    <dbReference type="NCBI Taxonomy" id="313606"/>
    <lineage>
        <taxon>Bacteria</taxon>
        <taxon>Pseudomonadati</taxon>
        <taxon>Bacteroidota</taxon>
        <taxon>Cytophagia</taxon>
        <taxon>Cytophagales</taxon>
        <taxon>Microscillaceae</taxon>
        <taxon>Microscilla</taxon>
    </lineage>
</organism>
<feature type="domain" description="NADAR" evidence="3">
    <location>
        <begin position="9"/>
        <end position="158"/>
    </location>
</feature>
<dbReference type="Proteomes" id="UP000004095">
    <property type="component" value="Unassembled WGS sequence"/>
</dbReference>
<reference evidence="4 5" key="1">
    <citation type="submission" date="2007-01" db="EMBL/GenBank/DDBJ databases">
        <authorList>
            <person name="Haygood M."/>
            <person name="Podell S."/>
            <person name="Anderson C."/>
            <person name="Hopkinson B."/>
            <person name="Roe K."/>
            <person name="Barbeau K."/>
            <person name="Gaasterland T."/>
            <person name="Ferriera S."/>
            <person name="Johnson J."/>
            <person name="Kravitz S."/>
            <person name="Beeson K."/>
            <person name="Sutton G."/>
            <person name="Rogers Y.-H."/>
            <person name="Friedman R."/>
            <person name="Frazier M."/>
            <person name="Venter J.C."/>
        </authorList>
    </citation>
    <scope>NUCLEOTIDE SEQUENCE [LARGE SCALE GENOMIC DNA]</scope>
    <source>
        <strain evidence="4 5">ATCC 23134</strain>
    </source>
</reference>
<comment type="catalytic activity">
    <reaction evidence="1">
        <text>5-amino-6-(5-phospho-D-ribosylamino)uracil + H2O = 5,6-diaminouracil + D-ribose 5-phosphate</text>
        <dbReference type="Rhea" id="RHEA:55020"/>
        <dbReference type="ChEBI" id="CHEBI:15377"/>
        <dbReference type="ChEBI" id="CHEBI:46252"/>
        <dbReference type="ChEBI" id="CHEBI:58453"/>
        <dbReference type="ChEBI" id="CHEBI:78346"/>
    </reaction>
</comment>
<dbReference type="AlphaFoldDB" id="A2A0A7"/>